<reference evidence="2" key="1">
    <citation type="journal article" date="2019" name="Int. J. Syst. Evol. Microbiol.">
        <title>The Global Catalogue of Microorganisms (GCM) 10K type strain sequencing project: providing services to taxonomists for standard genome sequencing and annotation.</title>
        <authorList>
            <consortium name="The Broad Institute Genomics Platform"/>
            <consortium name="The Broad Institute Genome Sequencing Center for Infectious Disease"/>
            <person name="Wu L."/>
            <person name="Ma J."/>
        </authorList>
    </citation>
    <scope>NUCLEOTIDE SEQUENCE [LARGE SCALE GENOMIC DNA]</scope>
    <source>
        <strain evidence="2">JCM 17561</strain>
    </source>
</reference>
<gene>
    <name evidence="1" type="ORF">GCM10022279_21180</name>
</gene>
<evidence type="ECO:0000313" key="1">
    <source>
        <dbReference type="EMBL" id="GAA3997280.1"/>
    </source>
</evidence>
<dbReference type="Proteomes" id="UP001501627">
    <property type="component" value="Unassembled WGS sequence"/>
</dbReference>
<name>A0ABP7RGP1_9BURK</name>
<comment type="caution">
    <text evidence="1">The sequence shown here is derived from an EMBL/GenBank/DDBJ whole genome shotgun (WGS) entry which is preliminary data.</text>
</comment>
<organism evidence="1 2">
    <name type="scientific">Comamonas faecalis</name>
    <dbReference type="NCBI Taxonomy" id="1387849"/>
    <lineage>
        <taxon>Bacteria</taxon>
        <taxon>Pseudomonadati</taxon>
        <taxon>Pseudomonadota</taxon>
        <taxon>Betaproteobacteria</taxon>
        <taxon>Burkholderiales</taxon>
        <taxon>Comamonadaceae</taxon>
        <taxon>Comamonas</taxon>
    </lineage>
</organism>
<keyword evidence="2" id="KW-1185">Reference proteome</keyword>
<dbReference type="EMBL" id="BAABBP010000018">
    <property type="protein sequence ID" value="GAA3997280.1"/>
    <property type="molecule type" value="Genomic_DNA"/>
</dbReference>
<proteinExistence type="predicted"/>
<protein>
    <submittedName>
        <fullName evidence="1">Uncharacterized protein</fullName>
    </submittedName>
</protein>
<evidence type="ECO:0000313" key="2">
    <source>
        <dbReference type="Proteomes" id="UP001501627"/>
    </source>
</evidence>
<accession>A0ABP7RGP1</accession>
<sequence>MHAALGQALAVAPSFLRGEVDAGHMANTMVAAARQGLQAGASLEPPAQARALGAALHELQVCGSGYLAGRCDGACVARTMTAMLREFGR</sequence>